<evidence type="ECO:0000313" key="2">
    <source>
        <dbReference type="EMBL" id="ETS60453.1"/>
    </source>
</evidence>
<sequence>MTPGPVPKSAAGVRATRADRSPNDERVRPTKELLAKAGIASDLAPNGNKVHRLARSASALLSSAACAGFLMDTEWRTPKAALSRRPGRRRSSATPLPGRPPHPIPFNPPDIRGGEGSAAPSASAGRAPLFSVSHPDQELSLGLTAAQTSTPRLALVTRPPPTVTLSHALAH</sequence>
<evidence type="ECO:0000256" key="1">
    <source>
        <dbReference type="SAM" id="MobiDB-lite"/>
    </source>
</evidence>
<feature type="region of interest" description="Disordered" evidence="1">
    <location>
        <begin position="75"/>
        <end position="171"/>
    </location>
</feature>
<gene>
    <name evidence="2" type="ORF">PaG_05293</name>
</gene>
<feature type="region of interest" description="Disordered" evidence="1">
    <location>
        <begin position="1"/>
        <end position="29"/>
    </location>
</feature>
<dbReference type="EMBL" id="AWNI01000033">
    <property type="protein sequence ID" value="ETS60453.1"/>
    <property type="molecule type" value="Genomic_DNA"/>
</dbReference>
<feature type="compositionally biased region" description="Basic and acidic residues" evidence="1">
    <location>
        <begin position="16"/>
        <end position="29"/>
    </location>
</feature>
<reference evidence="2 3" key="1">
    <citation type="journal article" date="2014" name="Genome Announc.">
        <title>Genome sequence of the basidiomycetous fungus Pseudozyma aphidis DSM70725, an efficient producer of biosurfactant mannosylerythritol lipids.</title>
        <authorList>
            <person name="Lorenz S."/>
            <person name="Guenther M."/>
            <person name="Grumaz C."/>
            <person name="Rupp S."/>
            <person name="Zibek S."/>
            <person name="Sohn K."/>
        </authorList>
    </citation>
    <scope>NUCLEOTIDE SEQUENCE [LARGE SCALE GENOMIC DNA]</scope>
    <source>
        <strain evidence="3">ATCC 32657 / CBS 517.83 / DSM 70725 / JCM 10318 / NBRC 10182 / NRRL Y-7954 / St-0401</strain>
    </source>
</reference>
<proteinExistence type="predicted"/>
<protein>
    <submittedName>
        <fullName evidence="2">Uncharacterized protein</fullName>
    </submittedName>
</protein>
<dbReference type="Proteomes" id="UP000019462">
    <property type="component" value="Unassembled WGS sequence"/>
</dbReference>
<feature type="compositionally biased region" description="Pro residues" evidence="1">
    <location>
        <begin position="97"/>
        <end position="108"/>
    </location>
</feature>
<accession>W3VFM5</accession>
<dbReference type="AlphaFoldDB" id="W3VFM5"/>
<comment type="caution">
    <text evidence="2">The sequence shown here is derived from an EMBL/GenBank/DDBJ whole genome shotgun (WGS) entry which is preliminary data.</text>
</comment>
<name>W3VFM5_MOEAP</name>
<organism evidence="2 3">
    <name type="scientific">Moesziomyces aphidis</name>
    <name type="common">Pseudozyma aphidis</name>
    <dbReference type="NCBI Taxonomy" id="84754"/>
    <lineage>
        <taxon>Eukaryota</taxon>
        <taxon>Fungi</taxon>
        <taxon>Dikarya</taxon>
        <taxon>Basidiomycota</taxon>
        <taxon>Ustilaginomycotina</taxon>
        <taxon>Ustilaginomycetes</taxon>
        <taxon>Ustilaginales</taxon>
        <taxon>Ustilaginaceae</taxon>
        <taxon>Moesziomyces</taxon>
    </lineage>
</organism>
<evidence type="ECO:0000313" key="3">
    <source>
        <dbReference type="Proteomes" id="UP000019462"/>
    </source>
</evidence>
<keyword evidence="3" id="KW-1185">Reference proteome</keyword>
<dbReference type="HOGENOM" id="CLU_1563520_0_0_1"/>
<feature type="compositionally biased region" description="Low complexity" evidence="1">
    <location>
        <begin position="117"/>
        <end position="128"/>
    </location>
</feature>